<reference evidence="4" key="1">
    <citation type="submission" date="2023-06" db="EMBL/GenBank/DDBJ databases">
        <title>Survivors Of The Sea: Transcriptome response of Skeletonema marinoi to long-term dormancy.</title>
        <authorList>
            <person name="Pinder M.I.M."/>
            <person name="Kourtchenko O."/>
            <person name="Robertson E.K."/>
            <person name="Larsson T."/>
            <person name="Maumus F."/>
            <person name="Osuna-Cruz C.M."/>
            <person name="Vancaester E."/>
            <person name="Stenow R."/>
            <person name="Vandepoele K."/>
            <person name="Ploug H."/>
            <person name="Bruchert V."/>
            <person name="Godhe A."/>
            <person name="Topel M."/>
        </authorList>
    </citation>
    <scope>NUCLEOTIDE SEQUENCE</scope>
    <source>
        <strain evidence="4">R05AC</strain>
    </source>
</reference>
<dbReference type="InterPro" id="IPR001841">
    <property type="entry name" value="Znf_RING"/>
</dbReference>
<dbReference type="Gene3D" id="2.120.10.80">
    <property type="entry name" value="Kelch-type beta propeller"/>
    <property type="match status" value="1"/>
</dbReference>
<dbReference type="InterPro" id="IPR011043">
    <property type="entry name" value="Gal_Oxase/kelch_b-propeller"/>
</dbReference>
<protein>
    <submittedName>
        <fullName evidence="4">RING-H2 finger protein</fullName>
        <ecNumber evidence="4">2.3.2.27</ecNumber>
    </submittedName>
</protein>
<feature type="transmembrane region" description="Helical" evidence="2">
    <location>
        <begin position="185"/>
        <end position="206"/>
    </location>
</feature>
<keyword evidence="1" id="KW-0479">Metal-binding</keyword>
<keyword evidence="4" id="KW-0012">Acyltransferase</keyword>
<dbReference type="SUPFAM" id="SSF57850">
    <property type="entry name" value="RING/U-box"/>
    <property type="match status" value="1"/>
</dbReference>
<sequence length="451" mass="50496">MGRDDTSDDWAGSTEWESLDDMWIFDLNKRQWKKRWVSPLLVRAYHSLVGWNNADKTNSTPGPTVAAYGGYTTGMDVFSGEEVAFVFDDLLVSYPPAIPDDFSVSVWHKASMAKEREVDNLIFNRYEHTAVLSKEGVMVVWGGSFQSTAGTHGLWMINMAGEDSSVELIIAESDSMGDYTATITALHTIVILLMFMSMSLTLLLGLTQRYQELLQQATDDADMTGVGFAVQMQQATPSRGRGLHPEIIDTIPEKIYTSSENRSDTDGTNGGDEDECCPICLVEYEEGDKLRVLPCGHFMHQPCVDAWLQNNPSCPSCRYSLSDLVDDQPMLQLRTLRSNLSARSTAIAQFLMSHEEILQLGELGELEMASNLRGPRIIDLTSFVIDEEDSSTNIPNGTDDNPTAMQELSDWRRRRRMLRANRLGGFSSIRRGRMRHQRGSSTILPHLTTLQ</sequence>
<dbReference type="Gene3D" id="3.30.40.10">
    <property type="entry name" value="Zinc/RING finger domain, C3HC4 (zinc finger)"/>
    <property type="match status" value="1"/>
</dbReference>
<feature type="domain" description="RING-type" evidence="3">
    <location>
        <begin position="277"/>
        <end position="318"/>
    </location>
</feature>
<dbReference type="SUPFAM" id="SSF50965">
    <property type="entry name" value="Galactose oxidase, central domain"/>
    <property type="match status" value="1"/>
</dbReference>
<dbReference type="InterPro" id="IPR045899">
    <property type="entry name" value="ATL71-like"/>
</dbReference>
<keyword evidence="2" id="KW-1133">Transmembrane helix</keyword>
<dbReference type="PANTHER" id="PTHR46719">
    <property type="entry name" value="TRANSCRIPTION FACTOR C2H2 FAMILY-RELATED"/>
    <property type="match status" value="1"/>
</dbReference>
<dbReference type="PANTHER" id="PTHR46719:SF7">
    <property type="entry name" value="RING-H2 FINGER PROTEIN ATL71-RELATED"/>
    <property type="match status" value="1"/>
</dbReference>
<gene>
    <name evidence="4" type="ORF">QTG54_001327</name>
</gene>
<keyword evidence="4" id="KW-0808">Transferase</keyword>
<dbReference type="Pfam" id="PF13639">
    <property type="entry name" value="zf-RING_2"/>
    <property type="match status" value="1"/>
</dbReference>
<name>A0AAD8YKT3_9STRA</name>
<dbReference type="PROSITE" id="PS50089">
    <property type="entry name" value="ZF_RING_2"/>
    <property type="match status" value="1"/>
</dbReference>
<accession>A0AAD8YKT3</accession>
<evidence type="ECO:0000313" key="4">
    <source>
        <dbReference type="EMBL" id="KAK1747364.1"/>
    </source>
</evidence>
<organism evidence="4 5">
    <name type="scientific">Skeletonema marinoi</name>
    <dbReference type="NCBI Taxonomy" id="267567"/>
    <lineage>
        <taxon>Eukaryota</taxon>
        <taxon>Sar</taxon>
        <taxon>Stramenopiles</taxon>
        <taxon>Ochrophyta</taxon>
        <taxon>Bacillariophyta</taxon>
        <taxon>Coscinodiscophyceae</taxon>
        <taxon>Thalassiosirophycidae</taxon>
        <taxon>Thalassiosirales</taxon>
        <taxon>Skeletonemataceae</taxon>
        <taxon>Skeletonema</taxon>
        <taxon>Skeletonema marinoi-dohrnii complex</taxon>
    </lineage>
</organism>
<dbReference type="Proteomes" id="UP001224775">
    <property type="component" value="Unassembled WGS sequence"/>
</dbReference>
<evidence type="ECO:0000256" key="2">
    <source>
        <dbReference type="SAM" id="Phobius"/>
    </source>
</evidence>
<evidence type="ECO:0000259" key="3">
    <source>
        <dbReference type="PROSITE" id="PS50089"/>
    </source>
</evidence>
<keyword evidence="1" id="KW-0862">Zinc</keyword>
<evidence type="ECO:0000256" key="1">
    <source>
        <dbReference type="PROSITE-ProRule" id="PRU00175"/>
    </source>
</evidence>
<dbReference type="InterPro" id="IPR015915">
    <property type="entry name" value="Kelch-typ_b-propeller"/>
</dbReference>
<dbReference type="GO" id="GO:0008270">
    <property type="term" value="F:zinc ion binding"/>
    <property type="evidence" value="ECO:0007669"/>
    <property type="project" value="UniProtKB-KW"/>
</dbReference>
<dbReference type="GO" id="GO:0061630">
    <property type="term" value="F:ubiquitin protein ligase activity"/>
    <property type="evidence" value="ECO:0007669"/>
    <property type="project" value="UniProtKB-EC"/>
</dbReference>
<dbReference type="SMART" id="SM00184">
    <property type="entry name" value="RING"/>
    <property type="match status" value="1"/>
</dbReference>
<dbReference type="CDD" id="cd16454">
    <property type="entry name" value="RING-H2_PA-TM-RING"/>
    <property type="match status" value="1"/>
</dbReference>
<keyword evidence="1" id="KW-0863">Zinc-finger</keyword>
<evidence type="ECO:0000313" key="5">
    <source>
        <dbReference type="Proteomes" id="UP001224775"/>
    </source>
</evidence>
<proteinExistence type="predicted"/>
<comment type="caution">
    <text evidence="4">The sequence shown here is derived from an EMBL/GenBank/DDBJ whole genome shotgun (WGS) entry which is preliminary data.</text>
</comment>
<keyword evidence="5" id="KW-1185">Reference proteome</keyword>
<dbReference type="AlphaFoldDB" id="A0AAD8YKT3"/>
<keyword evidence="2" id="KW-0472">Membrane</keyword>
<dbReference type="EMBL" id="JATAAI010000002">
    <property type="protein sequence ID" value="KAK1747364.1"/>
    <property type="molecule type" value="Genomic_DNA"/>
</dbReference>
<dbReference type="InterPro" id="IPR013083">
    <property type="entry name" value="Znf_RING/FYVE/PHD"/>
</dbReference>
<dbReference type="EC" id="2.3.2.27" evidence="4"/>
<keyword evidence="2" id="KW-0812">Transmembrane</keyword>